<feature type="transmembrane region" description="Helical" evidence="1">
    <location>
        <begin position="27"/>
        <end position="45"/>
    </location>
</feature>
<feature type="transmembrane region" description="Helical" evidence="1">
    <location>
        <begin position="57"/>
        <end position="77"/>
    </location>
</feature>
<proteinExistence type="predicted"/>
<reference evidence="2" key="2">
    <citation type="journal article" date="2021" name="PeerJ">
        <title>Extensive microbial diversity within the chicken gut microbiome revealed by metagenomics and culture.</title>
        <authorList>
            <person name="Gilroy R."/>
            <person name="Ravi A."/>
            <person name="Getino M."/>
            <person name="Pursley I."/>
            <person name="Horton D.L."/>
            <person name="Alikhan N.F."/>
            <person name="Baker D."/>
            <person name="Gharbi K."/>
            <person name="Hall N."/>
            <person name="Watson M."/>
            <person name="Adriaenssens E.M."/>
            <person name="Foster-Nyarko E."/>
            <person name="Jarju S."/>
            <person name="Secka A."/>
            <person name="Antonio M."/>
            <person name="Oren A."/>
            <person name="Chaudhuri R.R."/>
            <person name="La Ragione R."/>
            <person name="Hildebrand F."/>
            <person name="Pallen M.J."/>
        </authorList>
    </citation>
    <scope>NUCLEOTIDE SEQUENCE</scope>
    <source>
        <strain evidence="2">B3-2255</strain>
    </source>
</reference>
<protein>
    <recommendedName>
        <fullName evidence="4">Transmembrane protein</fullName>
    </recommendedName>
</protein>
<gene>
    <name evidence="2" type="ORF">IAC87_00215</name>
</gene>
<keyword evidence="1" id="KW-1133">Transmembrane helix</keyword>
<dbReference type="Proteomes" id="UP000823772">
    <property type="component" value="Unassembled WGS sequence"/>
</dbReference>
<name>A0A9D9NPF3_9BACT</name>
<evidence type="ECO:0000256" key="1">
    <source>
        <dbReference type="SAM" id="Phobius"/>
    </source>
</evidence>
<comment type="caution">
    <text evidence="2">The sequence shown here is derived from an EMBL/GenBank/DDBJ whole genome shotgun (WGS) entry which is preliminary data.</text>
</comment>
<organism evidence="2 3">
    <name type="scientific">Candidatus Merdivivens faecigallinarum</name>
    <dbReference type="NCBI Taxonomy" id="2840871"/>
    <lineage>
        <taxon>Bacteria</taxon>
        <taxon>Pseudomonadati</taxon>
        <taxon>Bacteroidota</taxon>
        <taxon>Bacteroidia</taxon>
        <taxon>Bacteroidales</taxon>
        <taxon>Muribaculaceae</taxon>
        <taxon>Muribaculaceae incertae sedis</taxon>
        <taxon>Candidatus Merdivivens</taxon>
    </lineage>
</organism>
<evidence type="ECO:0008006" key="4">
    <source>
        <dbReference type="Google" id="ProtNLM"/>
    </source>
</evidence>
<accession>A0A9D9NPF3</accession>
<evidence type="ECO:0000313" key="2">
    <source>
        <dbReference type="EMBL" id="MBO8480962.1"/>
    </source>
</evidence>
<dbReference type="EMBL" id="JADILY010000003">
    <property type="protein sequence ID" value="MBO8480962.1"/>
    <property type="molecule type" value="Genomic_DNA"/>
</dbReference>
<sequence>MAKTFNIDKSLDKYSKDFSVRHTKNRIALAVAAVCILPYVLSLLVPSLDGAGFTGFANSALAFGIVVLIVVVAYYFIGDSRKPYFRPSHEWMERCEIFIDERNLAEVSSMLSQGNFGAIAAIPRKHSQQYLIIMYKAPKSNVVCAQIAQSIDGHYMPQGDIYMFRNGEHDIPQGKKLLDFFYKDSNN</sequence>
<reference evidence="2" key="1">
    <citation type="submission" date="2020-10" db="EMBL/GenBank/DDBJ databases">
        <authorList>
            <person name="Gilroy R."/>
        </authorList>
    </citation>
    <scope>NUCLEOTIDE SEQUENCE</scope>
    <source>
        <strain evidence="2">B3-2255</strain>
    </source>
</reference>
<keyword evidence="1" id="KW-0472">Membrane</keyword>
<keyword evidence="1" id="KW-0812">Transmembrane</keyword>
<dbReference type="AlphaFoldDB" id="A0A9D9NPF3"/>
<evidence type="ECO:0000313" key="3">
    <source>
        <dbReference type="Proteomes" id="UP000823772"/>
    </source>
</evidence>